<evidence type="ECO:0000313" key="1">
    <source>
        <dbReference type="EMBL" id="MCG9964584.1"/>
    </source>
</evidence>
<gene>
    <name evidence="1" type="ORF">H9J30_11750</name>
</gene>
<name>A0ABS9QW67_9GAMM</name>
<reference evidence="1 2" key="1">
    <citation type="submission" date="2020-08" db="EMBL/GenBank/DDBJ databases">
        <title>Whole genome sequence of Shewanella sp strain PS-2.</title>
        <authorList>
            <person name="Das S.K."/>
        </authorList>
    </citation>
    <scope>NUCLEOTIDE SEQUENCE [LARGE SCALE GENOMIC DNA]</scope>
    <source>
        <strain evidence="1 2">PS-2</strain>
    </source>
</reference>
<accession>A0ABS9QW67</accession>
<dbReference type="RefSeq" id="WP_240131202.1">
    <property type="nucleotide sequence ID" value="NZ_JACSDI010000007.1"/>
</dbReference>
<dbReference type="Proteomes" id="UP000829384">
    <property type="component" value="Unassembled WGS sequence"/>
</dbReference>
<organism evidence="1 2">
    <name type="scientific">Shewanella cutis</name>
    <dbReference type="NCBI Taxonomy" id="2766780"/>
    <lineage>
        <taxon>Bacteria</taxon>
        <taxon>Pseudomonadati</taxon>
        <taxon>Pseudomonadota</taxon>
        <taxon>Gammaproteobacteria</taxon>
        <taxon>Alteromonadales</taxon>
        <taxon>Shewanellaceae</taxon>
        <taxon>Shewanella</taxon>
    </lineage>
</organism>
<proteinExistence type="predicted"/>
<sequence length="107" mass="12499">MFRVFGITRSHAEKLAKLKVNRVKKVGKNKVELTEAEFQQALADEIAHQLRTAKPKQLSHDLSTPNICREYMSLIKEEARLLIMHRKEGEINPKTRKPKMEWVVYEA</sequence>
<evidence type="ECO:0000313" key="2">
    <source>
        <dbReference type="Proteomes" id="UP000829384"/>
    </source>
</evidence>
<keyword evidence="2" id="KW-1185">Reference proteome</keyword>
<protein>
    <submittedName>
        <fullName evidence="1">Uncharacterized protein</fullName>
    </submittedName>
</protein>
<dbReference type="EMBL" id="JACSDI010000007">
    <property type="protein sequence ID" value="MCG9964584.1"/>
    <property type="molecule type" value="Genomic_DNA"/>
</dbReference>
<comment type="caution">
    <text evidence="1">The sequence shown here is derived from an EMBL/GenBank/DDBJ whole genome shotgun (WGS) entry which is preliminary data.</text>
</comment>